<dbReference type="EMBL" id="LR031568">
    <property type="protein sequence ID" value="VDC59432.1"/>
    <property type="molecule type" value="Genomic_DNA"/>
</dbReference>
<proteinExistence type="predicted"/>
<reference evidence="1" key="1">
    <citation type="submission" date="2018-11" db="EMBL/GenBank/DDBJ databases">
        <authorList>
            <consortium name="Genoscope - CEA"/>
            <person name="William W."/>
        </authorList>
    </citation>
    <scope>NUCLEOTIDE SEQUENCE</scope>
</reference>
<name>A0A3P5XWR4_BRACM</name>
<dbReference type="AlphaFoldDB" id="A0A3P5XWR4"/>
<accession>A0A3P5XWR4</accession>
<gene>
    <name evidence="1" type="ORF">BRAA09T37043Z</name>
</gene>
<evidence type="ECO:0000313" key="1">
    <source>
        <dbReference type="EMBL" id="VDC59432.1"/>
    </source>
</evidence>
<protein>
    <submittedName>
        <fullName evidence="1">Uncharacterized protein</fullName>
    </submittedName>
</protein>
<organism evidence="1">
    <name type="scientific">Brassica campestris</name>
    <name type="common">Field mustard</name>
    <dbReference type="NCBI Taxonomy" id="3711"/>
    <lineage>
        <taxon>Eukaryota</taxon>
        <taxon>Viridiplantae</taxon>
        <taxon>Streptophyta</taxon>
        <taxon>Embryophyta</taxon>
        <taxon>Tracheophyta</taxon>
        <taxon>Spermatophyta</taxon>
        <taxon>Magnoliopsida</taxon>
        <taxon>eudicotyledons</taxon>
        <taxon>Gunneridae</taxon>
        <taxon>Pentapetalae</taxon>
        <taxon>rosids</taxon>
        <taxon>malvids</taxon>
        <taxon>Brassicales</taxon>
        <taxon>Brassicaceae</taxon>
        <taxon>Brassiceae</taxon>
        <taxon>Brassica</taxon>
    </lineage>
</organism>
<sequence>MQPYLICGLTLYLELMFYMIQVRSMISLPPSLSCFRILQMQFLSLRITTGVGII</sequence>